<dbReference type="EMBL" id="CP101620">
    <property type="protein sequence ID" value="UTY40278.1"/>
    <property type="molecule type" value="Genomic_DNA"/>
</dbReference>
<dbReference type="RefSeq" id="WP_290141701.1">
    <property type="nucleotide sequence ID" value="NZ_CP101620.1"/>
</dbReference>
<keyword evidence="10" id="KW-1185">Reference proteome</keyword>
<dbReference type="CDD" id="cd05569">
    <property type="entry name" value="PTS_IIB_fructose"/>
    <property type="match status" value="1"/>
</dbReference>
<keyword evidence="1" id="KW-0813">Transport</keyword>
<reference evidence="9" key="1">
    <citation type="submission" date="2022-07" db="EMBL/GenBank/DDBJ databases">
        <title>Faecal culturing of patients with breast cancer.</title>
        <authorList>
            <person name="Teng N.M.Y."/>
            <person name="Kiu R."/>
            <person name="Evans R."/>
            <person name="Baker D.J."/>
            <person name="Zenner C."/>
            <person name="Robinson S.D."/>
            <person name="Hall L.J."/>
        </authorList>
    </citation>
    <scope>NUCLEOTIDE SEQUENCE</scope>
    <source>
        <strain evidence="9">LH1062</strain>
    </source>
</reference>
<evidence type="ECO:0000256" key="1">
    <source>
        <dbReference type="ARBA" id="ARBA00022448"/>
    </source>
</evidence>
<dbReference type="EC" id="2.7.1.202" evidence="9"/>
<dbReference type="NCBIfam" id="TIGR00829">
    <property type="entry name" value="FRU"/>
    <property type="match status" value="1"/>
</dbReference>
<evidence type="ECO:0000256" key="3">
    <source>
        <dbReference type="ARBA" id="ARBA00022597"/>
    </source>
</evidence>
<evidence type="ECO:0000313" key="9">
    <source>
        <dbReference type="EMBL" id="UTY40278.1"/>
    </source>
</evidence>
<dbReference type="InterPro" id="IPR013011">
    <property type="entry name" value="PTS_EIIB_2"/>
</dbReference>
<dbReference type="InterPro" id="IPR036095">
    <property type="entry name" value="PTS_EIIB-like_sf"/>
</dbReference>
<dbReference type="PANTHER" id="PTHR30505:SF0">
    <property type="entry name" value="FRUCTOSE-LIKE PTS SYSTEM EIIBC COMPONENT-RELATED"/>
    <property type="match status" value="1"/>
</dbReference>
<keyword evidence="2" id="KW-0597">Phosphoprotein</keyword>
<dbReference type="CDD" id="cd00211">
    <property type="entry name" value="PTS_IIA_fru"/>
    <property type="match status" value="1"/>
</dbReference>
<keyword evidence="3" id="KW-0762">Sugar transport</keyword>
<name>A0ABY5I6F3_9FIRM</name>
<evidence type="ECO:0000259" key="7">
    <source>
        <dbReference type="PROSITE" id="PS51094"/>
    </source>
</evidence>
<dbReference type="InterPro" id="IPR050864">
    <property type="entry name" value="Bacterial_PTS_Sugar_Transport"/>
</dbReference>
<gene>
    <name evidence="9" type="ORF">NMU03_05680</name>
</gene>
<dbReference type="InterPro" id="IPR002178">
    <property type="entry name" value="PTS_EIIA_type-2_dom"/>
</dbReference>
<dbReference type="GO" id="GO:0016740">
    <property type="term" value="F:transferase activity"/>
    <property type="evidence" value="ECO:0007669"/>
    <property type="project" value="UniProtKB-KW"/>
</dbReference>
<dbReference type="PANTHER" id="PTHR30505">
    <property type="entry name" value="FRUCTOSE-LIKE PERMEASE"/>
    <property type="match status" value="1"/>
</dbReference>
<organism evidence="9 10">
    <name type="scientific">Allocoprobacillus halotolerans</name>
    <dbReference type="NCBI Taxonomy" id="2944914"/>
    <lineage>
        <taxon>Bacteria</taxon>
        <taxon>Bacillati</taxon>
        <taxon>Bacillota</taxon>
        <taxon>Erysipelotrichia</taxon>
        <taxon>Erysipelotrichales</taxon>
        <taxon>Erysipelotrichaceae</taxon>
        <taxon>Allocoprobacillus</taxon>
    </lineage>
</organism>
<dbReference type="InterPro" id="IPR003501">
    <property type="entry name" value="PTS_EIIB_2/3"/>
</dbReference>
<evidence type="ECO:0000256" key="5">
    <source>
        <dbReference type="ARBA" id="ARBA00022683"/>
    </source>
</evidence>
<evidence type="ECO:0000313" key="10">
    <source>
        <dbReference type="Proteomes" id="UP001060112"/>
    </source>
</evidence>
<proteinExistence type="predicted"/>
<dbReference type="Gene3D" id="3.40.50.2300">
    <property type="match status" value="1"/>
</dbReference>
<keyword evidence="6" id="KW-0418">Kinase</keyword>
<evidence type="ECO:0000259" key="8">
    <source>
        <dbReference type="PROSITE" id="PS51099"/>
    </source>
</evidence>
<evidence type="ECO:0000256" key="6">
    <source>
        <dbReference type="ARBA" id="ARBA00022777"/>
    </source>
</evidence>
<evidence type="ECO:0000256" key="2">
    <source>
        <dbReference type="ARBA" id="ARBA00022553"/>
    </source>
</evidence>
<dbReference type="SUPFAM" id="SSF55804">
    <property type="entry name" value="Phoshotransferase/anion transport protein"/>
    <property type="match status" value="1"/>
</dbReference>
<dbReference type="InterPro" id="IPR016152">
    <property type="entry name" value="PTrfase/Anion_transptr"/>
</dbReference>
<sequence>MKLSQLTNEYLIELHCKLTSKQDIIQFLIQKLFDEHKISNIQSFYESVMEREALSPTGIDCGIAIPHGKSNTVLKTSFAVAILEQPLSSWESVTPDSTVQYIFLLAIPLSNQKNEQINLLLTLMTHVSHQEYLNKLTTSSMPQEFIQNLDAPLFISTPKNKESIVAVTACTYGVAHTYLAVEALKKATKDNHIDIYIEKQGASGIVDELTHEQINQALGVIIASDVHIRHMERFKNKNILDEPIKNASQLIYKILN</sequence>
<dbReference type="PROSITE" id="PS51099">
    <property type="entry name" value="PTS_EIIB_TYPE_2"/>
    <property type="match status" value="1"/>
</dbReference>
<dbReference type="Proteomes" id="UP001060112">
    <property type="component" value="Chromosome"/>
</dbReference>
<evidence type="ECO:0000256" key="4">
    <source>
        <dbReference type="ARBA" id="ARBA00022679"/>
    </source>
</evidence>
<feature type="domain" description="PTS EIIA type-2" evidence="7">
    <location>
        <begin position="5"/>
        <end position="152"/>
    </location>
</feature>
<keyword evidence="4 9" id="KW-0808">Transferase</keyword>
<keyword evidence="5" id="KW-0598">Phosphotransferase system</keyword>
<dbReference type="Pfam" id="PF02302">
    <property type="entry name" value="PTS_IIB"/>
    <property type="match status" value="1"/>
</dbReference>
<accession>A0ABY5I6F3</accession>
<dbReference type="InterPro" id="IPR003353">
    <property type="entry name" value="PTS_IIB_fruc"/>
</dbReference>
<dbReference type="Gene3D" id="3.40.930.10">
    <property type="entry name" value="Mannitol-specific EII, Chain A"/>
    <property type="match status" value="1"/>
</dbReference>
<dbReference type="PROSITE" id="PS51094">
    <property type="entry name" value="PTS_EIIA_TYPE_2"/>
    <property type="match status" value="1"/>
</dbReference>
<feature type="domain" description="PTS EIIB type-2" evidence="8">
    <location>
        <begin position="164"/>
        <end position="256"/>
    </location>
</feature>
<protein>
    <submittedName>
        <fullName evidence="9">Fructose PTS transporter subunit IIB</fullName>
        <ecNumber evidence="9">2.7.1.202</ecNumber>
    </submittedName>
</protein>
<dbReference type="Pfam" id="PF00359">
    <property type="entry name" value="PTS_EIIA_2"/>
    <property type="match status" value="1"/>
</dbReference>
<dbReference type="SUPFAM" id="SSF52794">
    <property type="entry name" value="PTS system IIB component-like"/>
    <property type="match status" value="1"/>
</dbReference>